<dbReference type="PANTHER" id="PTHR30273">
    <property type="entry name" value="PERIPLASMIC SIGNAL SENSOR AND SIGMA FACTOR ACTIVATOR FECR-RELATED"/>
    <property type="match status" value="1"/>
</dbReference>
<accession>A0ABW3C533</accession>
<protein>
    <submittedName>
        <fullName evidence="4">FecR family protein</fullName>
    </submittedName>
</protein>
<dbReference type="Gene3D" id="3.55.50.30">
    <property type="match status" value="1"/>
</dbReference>
<keyword evidence="5" id="KW-1185">Reference proteome</keyword>
<keyword evidence="1" id="KW-0812">Transmembrane</keyword>
<dbReference type="InterPro" id="IPR032623">
    <property type="entry name" value="FecR_N"/>
</dbReference>
<dbReference type="Pfam" id="PF16220">
    <property type="entry name" value="DUF4880"/>
    <property type="match status" value="1"/>
</dbReference>
<keyword evidence="1" id="KW-1133">Transmembrane helix</keyword>
<dbReference type="Gene3D" id="2.60.120.1440">
    <property type="match status" value="1"/>
</dbReference>
<dbReference type="InterPro" id="IPR006860">
    <property type="entry name" value="FecR"/>
</dbReference>
<dbReference type="InterPro" id="IPR012373">
    <property type="entry name" value="Ferrdict_sens_TM"/>
</dbReference>
<comment type="caution">
    <text evidence="4">The sequence shown here is derived from an EMBL/GenBank/DDBJ whole genome shotgun (WGS) entry which is preliminary data.</text>
</comment>
<dbReference type="PIRSF" id="PIRSF018266">
    <property type="entry name" value="FecR"/>
    <property type="match status" value="1"/>
</dbReference>
<keyword evidence="1" id="KW-0472">Membrane</keyword>
<dbReference type="EMBL" id="JBHTIK010000005">
    <property type="protein sequence ID" value="MFD0849000.1"/>
    <property type="molecule type" value="Genomic_DNA"/>
</dbReference>
<feature type="transmembrane region" description="Helical" evidence="1">
    <location>
        <begin position="79"/>
        <end position="98"/>
    </location>
</feature>
<evidence type="ECO:0000313" key="5">
    <source>
        <dbReference type="Proteomes" id="UP001597124"/>
    </source>
</evidence>
<proteinExistence type="predicted"/>
<evidence type="ECO:0000313" key="4">
    <source>
        <dbReference type="EMBL" id="MFD0849000.1"/>
    </source>
</evidence>
<gene>
    <name evidence="4" type="ORF">ACFQ00_11740</name>
</gene>
<dbReference type="Proteomes" id="UP001597124">
    <property type="component" value="Unassembled WGS sequence"/>
</dbReference>
<feature type="domain" description="FecR protein" evidence="2">
    <location>
        <begin position="109"/>
        <end position="199"/>
    </location>
</feature>
<evidence type="ECO:0000259" key="2">
    <source>
        <dbReference type="Pfam" id="PF04773"/>
    </source>
</evidence>
<name>A0ABW3C533_SPHXN</name>
<dbReference type="RefSeq" id="WP_381490766.1">
    <property type="nucleotide sequence ID" value="NZ_JBHTIK010000005.1"/>
</dbReference>
<sequence length="324" mass="35846">MMSEQSSGLRSEARDWVFRMADADVGPGDHAAFRVWYDSNHLNAAAYEAELDVYYALGALESRFAGEPREEVRVWSWRTVWAGGLAIAASIALLFFLIQPGHPQWSPLIETKHGEVRTVKLSDGSVVALAPESKLQTAFNDEERRVRLASGEAYFSVGQDTARPFVVETRGIDIRDIGTEFEIHAVRSAVRVTVAEGIVDVVEPWRIGNAISGDRTHRLTVGRQILVTPRLLAVDTVAMAARPQPGAWRDKLLIYENATLDEIVSDTNRYVETPIRIADPNIAGLRVTAAYRPEQINGMLSVLAATMPISVRRSDDEVLLVGRP</sequence>
<organism evidence="4 5">
    <name type="scientific">Sphingosinicella xenopeptidilytica</name>
    <dbReference type="NCBI Taxonomy" id="364098"/>
    <lineage>
        <taxon>Bacteria</taxon>
        <taxon>Pseudomonadati</taxon>
        <taxon>Pseudomonadota</taxon>
        <taxon>Alphaproteobacteria</taxon>
        <taxon>Sphingomonadales</taxon>
        <taxon>Sphingosinicellaceae</taxon>
        <taxon>Sphingosinicella</taxon>
    </lineage>
</organism>
<dbReference type="Pfam" id="PF04773">
    <property type="entry name" value="FecR"/>
    <property type="match status" value="1"/>
</dbReference>
<evidence type="ECO:0000259" key="3">
    <source>
        <dbReference type="Pfam" id="PF16220"/>
    </source>
</evidence>
<reference evidence="5" key="1">
    <citation type="journal article" date="2019" name="Int. J. Syst. Evol. Microbiol.">
        <title>The Global Catalogue of Microorganisms (GCM) 10K type strain sequencing project: providing services to taxonomists for standard genome sequencing and annotation.</title>
        <authorList>
            <consortium name="The Broad Institute Genomics Platform"/>
            <consortium name="The Broad Institute Genome Sequencing Center for Infectious Disease"/>
            <person name="Wu L."/>
            <person name="Ma J."/>
        </authorList>
    </citation>
    <scope>NUCLEOTIDE SEQUENCE [LARGE SCALE GENOMIC DNA]</scope>
    <source>
        <strain evidence="5">CCUG 52537</strain>
    </source>
</reference>
<feature type="domain" description="FecR N-terminal" evidence="3">
    <location>
        <begin position="12"/>
        <end position="48"/>
    </location>
</feature>
<dbReference type="PANTHER" id="PTHR30273:SF2">
    <property type="entry name" value="PROTEIN FECR"/>
    <property type="match status" value="1"/>
</dbReference>
<evidence type="ECO:0000256" key="1">
    <source>
        <dbReference type="SAM" id="Phobius"/>
    </source>
</evidence>